<dbReference type="EMBL" id="CAKOGP040001810">
    <property type="protein sequence ID" value="CAJ1952633.1"/>
    <property type="molecule type" value="Genomic_DNA"/>
</dbReference>
<dbReference type="Proteomes" id="UP001295423">
    <property type="component" value="Unassembled WGS sequence"/>
</dbReference>
<dbReference type="AlphaFoldDB" id="A0AAD2FT01"/>
<proteinExistence type="predicted"/>
<feature type="non-terminal residue" evidence="1">
    <location>
        <position position="1"/>
    </location>
</feature>
<sequence length="84" mass="9367">LINLLGGFMLIGWCKKGLLQIDGETKKVANDEVTLHLISLVYPQKKSIFSDPDMITQDFDIPDKDLQNFEAGYFVNGAISSDCE</sequence>
<evidence type="ECO:0000313" key="2">
    <source>
        <dbReference type="Proteomes" id="UP001295423"/>
    </source>
</evidence>
<comment type="caution">
    <text evidence="1">The sequence shown here is derived from an EMBL/GenBank/DDBJ whole genome shotgun (WGS) entry which is preliminary data.</text>
</comment>
<gene>
    <name evidence="1" type="ORF">CYCCA115_LOCUS13645</name>
</gene>
<name>A0AAD2FT01_9STRA</name>
<evidence type="ECO:0000313" key="1">
    <source>
        <dbReference type="EMBL" id="CAJ1952633.1"/>
    </source>
</evidence>
<reference evidence="1" key="1">
    <citation type="submission" date="2023-08" db="EMBL/GenBank/DDBJ databases">
        <authorList>
            <person name="Audoor S."/>
            <person name="Bilcke G."/>
        </authorList>
    </citation>
    <scope>NUCLEOTIDE SEQUENCE</scope>
</reference>
<protein>
    <submittedName>
        <fullName evidence="1">Uncharacterized protein</fullName>
    </submittedName>
</protein>
<organism evidence="1 2">
    <name type="scientific">Cylindrotheca closterium</name>
    <dbReference type="NCBI Taxonomy" id="2856"/>
    <lineage>
        <taxon>Eukaryota</taxon>
        <taxon>Sar</taxon>
        <taxon>Stramenopiles</taxon>
        <taxon>Ochrophyta</taxon>
        <taxon>Bacillariophyta</taxon>
        <taxon>Bacillariophyceae</taxon>
        <taxon>Bacillariophycidae</taxon>
        <taxon>Bacillariales</taxon>
        <taxon>Bacillariaceae</taxon>
        <taxon>Cylindrotheca</taxon>
    </lineage>
</organism>
<keyword evidence="2" id="KW-1185">Reference proteome</keyword>
<accession>A0AAD2FT01</accession>